<feature type="compositionally biased region" description="Acidic residues" evidence="1">
    <location>
        <begin position="147"/>
        <end position="168"/>
    </location>
</feature>
<dbReference type="OMA" id="PRMSILK"/>
<feature type="region of interest" description="Disordered" evidence="1">
    <location>
        <begin position="491"/>
        <end position="699"/>
    </location>
</feature>
<comment type="caution">
    <text evidence="2">The sequence shown here is derived from an EMBL/GenBank/DDBJ whole genome shotgun (WGS) entry which is preliminary data.</text>
</comment>
<evidence type="ECO:0000313" key="2">
    <source>
        <dbReference type="EMBL" id="EAU80525.2"/>
    </source>
</evidence>
<dbReference type="KEGG" id="cci:CC1G_13317"/>
<dbReference type="AlphaFoldDB" id="A8PGW3"/>
<dbReference type="VEuPathDB" id="FungiDB:CC1G_13317"/>
<dbReference type="STRING" id="240176.A8PGW3"/>
<dbReference type="HOGENOM" id="CLU_380346_0_0_1"/>
<organism evidence="2 3">
    <name type="scientific">Coprinopsis cinerea (strain Okayama-7 / 130 / ATCC MYA-4618 / FGSC 9003)</name>
    <name type="common">Inky cap fungus</name>
    <name type="synonym">Hormographiella aspergillata</name>
    <dbReference type="NCBI Taxonomy" id="240176"/>
    <lineage>
        <taxon>Eukaryota</taxon>
        <taxon>Fungi</taxon>
        <taxon>Dikarya</taxon>
        <taxon>Basidiomycota</taxon>
        <taxon>Agaricomycotina</taxon>
        <taxon>Agaricomycetes</taxon>
        <taxon>Agaricomycetidae</taxon>
        <taxon>Agaricales</taxon>
        <taxon>Agaricineae</taxon>
        <taxon>Psathyrellaceae</taxon>
        <taxon>Coprinopsis</taxon>
    </lineage>
</organism>
<protein>
    <submittedName>
        <fullName evidence="2">Uncharacterized protein</fullName>
    </submittedName>
</protein>
<dbReference type="Proteomes" id="UP000001861">
    <property type="component" value="Unassembled WGS sequence"/>
</dbReference>
<feature type="compositionally biased region" description="Low complexity" evidence="1">
    <location>
        <begin position="559"/>
        <end position="606"/>
    </location>
</feature>
<dbReference type="OrthoDB" id="2947796at2759"/>
<feature type="compositionally biased region" description="Acidic residues" evidence="1">
    <location>
        <begin position="517"/>
        <end position="526"/>
    </location>
</feature>
<feature type="compositionally biased region" description="Low complexity" evidence="1">
    <location>
        <begin position="499"/>
        <end position="516"/>
    </location>
</feature>
<dbReference type="GeneID" id="6017970"/>
<evidence type="ECO:0000256" key="1">
    <source>
        <dbReference type="SAM" id="MobiDB-lite"/>
    </source>
</evidence>
<keyword evidence="3" id="KW-1185">Reference proteome</keyword>
<reference evidence="2 3" key="1">
    <citation type="journal article" date="2010" name="Proc. Natl. Acad. Sci. U.S.A.">
        <title>Insights into evolution of multicellular fungi from the assembled chromosomes of the mushroom Coprinopsis cinerea (Coprinus cinereus).</title>
        <authorList>
            <person name="Stajich J.E."/>
            <person name="Wilke S.K."/>
            <person name="Ahren D."/>
            <person name="Au C.H."/>
            <person name="Birren B.W."/>
            <person name="Borodovsky M."/>
            <person name="Burns C."/>
            <person name="Canback B."/>
            <person name="Casselton L.A."/>
            <person name="Cheng C.K."/>
            <person name="Deng J."/>
            <person name="Dietrich F.S."/>
            <person name="Fargo D.C."/>
            <person name="Farman M.L."/>
            <person name="Gathman A.C."/>
            <person name="Goldberg J."/>
            <person name="Guigo R."/>
            <person name="Hoegger P.J."/>
            <person name="Hooker J.B."/>
            <person name="Huggins A."/>
            <person name="James T.Y."/>
            <person name="Kamada T."/>
            <person name="Kilaru S."/>
            <person name="Kodira C."/>
            <person name="Kues U."/>
            <person name="Kupfer D."/>
            <person name="Kwan H.S."/>
            <person name="Lomsadze A."/>
            <person name="Li W."/>
            <person name="Lilly W.W."/>
            <person name="Ma L.J."/>
            <person name="Mackey A.J."/>
            <person name="Manning G."/>
            <person name="Martin F."/>
            <person name="Muraguchi H."/>
            <person name="Natvig D.O."/>
            <person name="Palmerini H."/>
            <person name="Ramesh M.A."/>
            <person name="Rehmeyer C.J."/>
            <person name="Roe B.A."/>
            <person name="Shenoy N."/>
            <person name="Stanke M."/>
            <person name="Ter-Hovhannisyan V."/>
            <person name="Tunlid A."/>
            <person name="Velagapudi R."/>
            <person name="Vision T.J."/>
            <person name="Zeng Q."/>
            <person name="Zolan M.E."/>
            <person name="Pukkila P.J."/>
        </authorList>
    </citation>
    <scope>NUCLEOTIDE SEQUENCE [LARGE SCALE GENOMIC DNA]</scope>
    <source>
        <strain evidence="3">Okayama-7 / 130 / ATCC MYA-4618 / FGSC 9003</strain>
    </source>
</reference>
<feature type="compositionally biased region" description="Low complexity" evidence="1">
    <location>
        <begin position="677"/>
        <end position="688"/>
    </location>
</feature>
<feature type="region of interest" description="Disordered" evidence="1">
    <location>
        <begin position="147"/>
        <end position="191"/>
    </location>
</feature>
<accession>A8PGW3</accession>
<dbReference type="RefSeq" id="XP_001841292.2">
    <property type="nucleotide sequence ID" value="XM_001841240.2"/>
</dbReference>
<feature type="compositionally biased region" description="Basic and acidic residues" evidence="1">
    <location>
        <begin position="527"/>
        <end position="553"/>
    </location>
</feature>
<sequence>MSPSTNDFPTTFVLQPSQVSWLKTKVDEYRGVKGSAKRKAFARRISQQLRNEMNSISGSNMSQAREEALNMAVQKWFESHKLDKHTTPRNYSTNWHPHLVLKYRRTRAISHLANLILHDRPLPDLRRLIEDEDTVIREAEHMDELVVEWENEEEDEDEDSDVDDDGEGGESAVSRPHAASPAQTTNRTASPFVKFSQATKMIWEAMTPAEQSFYERLAEQWKLEGPPRSEQRRLAEKKLTERCKQFATSLYNDMNARVFFFLGYEDTKAERLGVTLEYNQELTGKKPFQKMYEQELEKSGALDRWCEYVGLSMADETEVNPAAATRKATPNQKAKPLLPMKVDKYGRPILPPLSEKPVGYQKALWIIDILRSYFTRHWVLALGEKALPPNIPEDFDRSSVHWSDVHAKPQACISEKYLPSDILKKFHDPSQMPARLRRRTYTWILERQADPKVKTVFEFKAIPVKRRDHNNREIVVYQPSKMRLEIVDFDQSDSDDPESTAASSTSAASSSDVELSSSDDDYDFEDDARGGDEVIDEVHSSSDDDYDFGRGSEDAPGASSSSPSSTSSSSTSRSSHSRSPSAASQVGPASSDDGTDSSQSSVSSSDGEYDFQVPEEKLPSPALSSSDDSDKDILPVRPVARKRMRLDITPADERALNTPRQTRSGTAKEGEGSNPASSRTLRPTTSSRGGRGATRGGSVELDLDVKFGVKLDFDMEVEVELDLGYARRSRA</sequence>
<dbReference type="InParanoid" id="A8PGW3"/>
<proteinExistence type="predicted"/>
<gene>
    <name evidence="2" type="ORF">CC1G_13317</name>
</gene>
<evidence type="ECO:0000313" key="3">
    <source>
        <dbReference type="Proteomes" id="UP000001861"/>
    </source>
</evidence>
<name>A8PGW3_COPC7</name>
<dbReference type="EMBL" id="AACS02000006">
    <property type="protein sequence ID" value="EAU80525.2"/>
    <property type="molecule type" value="Genomic_DNA"/>
</dbReference>